<evidence type="ECO:0000256" key="4">
    <source>
        <dbReference type="ARBA" id="ARBA00022617"/>
    </source>
</evidence>
<comment type="function">
    <text evidence="11">Involved in methylamine metabolism. Essential for the maturation of the beta subunit of MADH, presumably via a step in the biosynthesis of tryptophan tryptophylquinone (TTQ), the cofactor of MADH.</text>
</comment>
<dbReference type="Gene3D" id="1.10.760.10">
    <property type="entry name" value="Cytochrome c-like domain"/>
    <property type="match status" value="2"/>
</dbReference>
<dbReference type="GO" id="GO:0042597">
    <property type="term" value="C:periplasmic space"/>
    <property type="evidence" value="ECO:0007669"/>
    <property type="project" value="UniProtKB-SubCell"/>
</dbReference>
<feature type="binding site" description="covalent" evidence="13">
    <location>
        <position position="79"/>
    </location>
    <ligand>
        <name>heme c</name>
        <dbReference type="ChEBI" id="CHEBI:61717"/>
        <label>1</label>
    </ligand>
</feature>
<evidence type="ECO:0000256" key="13">
    <source>
        <dbReference type="PIRSR" id="PIRSR000294-1"/>
    </source>
</evidence>
<dbReference type="PANTHER" id="PTHR30600">
    <property type="entry name" value="CYTOCHROME C PEROXIDASE-RELATED"/>
    <property type="match status" value="1"/>
</dbReference>
<sequence>MRIGLFAASIVAAVAVGVAGWALWRPGPDIETMKARFARPEAPPFPSGNAFTPEKARLGKTLFFDPRLSGANDLACSGCHLPEKGWEDGRPTAVGAGGKAVGRHTPTLWNVAWGHTFFWDGRARSLEQQAAMPIEAPNEMNQPLAGLVAELRAVPGYRKAFAEAFPQAEEAVSADNLRKAIATFERTLVQPMTPFDRWVAGDAEAIGDSARRGFRLFNGKARCVECHGGWNFTNGAFHDIGLPATEDKGRGPVIDVAEVNNAFKAPTLRDVTRRAPYMHDGSLPTMEAVIAHYEGAFARRPTLSPDLEAIELSGREERDLIAFLKTLETPATARPSTAPELPE</sequence>
<keyword evidence="10 14" id="KW-0408">Iron</keyword>
<dbReference type="InterPro" id="IPR009056">
    <property type="entry name" value="Cyt_c-like_dom"/>
</dbReference>
<dbReference type="PANTHER" id="PTHR30600:SF10">
    <property type="entry name" value="BLL6722 PROTEIN"/>
    <property type="match status" value="1"/>
</dbReference>
<evidence type="ECO:0000256" key="14">
    <source>
        <dbReference type="PIRSR" id="PIRSR000294-2"/>
    </source>
</evidence>
<dbReference type="PROSITE" id="PS51007">
    <property type="entry name" value="CYTC"/>
    <property type="match status" value="2"/>
</dbReference>
<comment type="PTM">
    <text evidence="13">Binds 2 heme groups per subunit.</text>
</comment>
<dbReference type="GO" id="GO:0009055">
    <property type="term" value="F:electron transfer activity"/>
    <property type="evidence" value="ECO:0007669"/>
    <property type="project" value="InterPro"/>
</dbReference>
<dbReference type="InterPro" id="IPR004852">
    <property type="entry name" value="Di-haem_cyt_c_peroxidsae"/>
</dbReference>
<keyword evidence="4 13" id="KW-0349">Heme</keyword>
<dbReference type="InterPro" id="IPR051395">
    <property type="entry name" value="Cytochrome_c_Peroxidase/MauG"/>
</dbReference>
<name>A0A369TJZ0_9PROT</name>
<evidence type="ECO:0000256" key="2">
    <source>
        <dbReference type="ARBA" id="ARBA00004856"/>
    </source>
</evidence>
<evidence type="ECO:0000256" key="9">
    <source>
        <dbReference type="ARBA" id="ARBA00023002"/>
    </source>
</evidence>
<dbReference type="Proteomes" id="UP000253941">
    <property type="component" value="Unassembled WGS sequence"/>
</dbReference>
<comment type="subcellular location">
    <subcellularLocation>
        <location evidence="1">Periplasm</location>
    </subcellularLocation>
</comment>
<dbReference type="AlphaFoldDB" id="A0A369TJZ0"/>
<dbReference type="GO" id="GO:0020037">
    <property type="term" value="F:heme binding"/>
    <property type="evidence" value="ECO:0007669"/>
    <property type="project" value="InterPro"/>
</dbReference>
<accession>A0A369TJZ0</accession>
<dbReference type="SUPFAM" id="SSF46626">
    <property type="entry name" value="Cytochrome c"/>
    <property type="match status" value="2"/>
</dbReference>
<keyword evidence="5 14" id="KW-0479">Metal-binding</keyword>
<dbReference type="InterPro" id="IPR026259">
    <property type="entry name" value="MauG/Cytc_peroxidase"/>
</dbReference>
<evidence type="ECO:0000256" key="8">
    <source>
        <dbReference type="ARBA" id="ARBA00022982"/>
    </source>
</evidence>
<dbReference type="PIRSF" id="PIRSF000294">
    <property type="entry name" value="Cytochrome-c_peroxidase"/>
    <property type="match status" value="1"/>
</dbReference>
<evidence type="ECO:0000256" key="10">
    <source>
        <dbReference type="ARBA" id="ARBA00023004"/>
    </source>
</evidence>
<dbReference type="FunFam" id="1.10.760.10:FF:000019">
    <property type="entry name" value="Di-heme cytochrome C peroxidase"/>
    <property type="match status" value="1"/>
</dbReference>
<proteinExistence type="predicted"/>
<keyword evidence="3" id="KW-0813">Transport</keyword>
<evidence type="ECO:0000256" key="12">
    <source>
        <dbReference type="ARBA" id="ARBA00073576"/>
    </source>
</evidence>
<reference evidence="16 17" key="1">
    <citation type="submission" date="2018-07" db="EMBL/GenBank/DDBJ databases">
        <title>Venubactetium sediminum gen. nov., sp. nov., isolated from a marine solar saltern.</title>
        <authorList>
            <person name="Wang S."/>
        </authorList>
    </citation>
    <scope>NUCLEOTIDE SEQUENCE [LARGE SCALE GENOMIC DNA]</scope>
    <source>
        <strain evidence="16 17">WD2A32</strain>
    </source>
</reference>
<comment type="caution">
    <text evidence="16">The sequence shown here is derived from an EMBL/GenBank/DDBJ whole genome shotgun (WGS) entry which is preliminary data.</text>
</comment>
<evidence type="ECO:0000256" key="3">
    <source>
        <dbReference type="ARBA" id="ARBA00022448"/>
    </source>
</evidence>
<evidence type="ECO:0000256" key="6">
    <source>
        <dbReference type="ARBA" id="ARBA00022729"/>
    </source>
</evidence>
<protein>
    <recommendedName>
        <fullName evidence="12">Methylamine utilization protein MauG</fullName>
    </recommendedName>
</protein>
<evidence type="ECO:0000256" key="11">
    <source>
        <dbReference type="ARBA" id="ARBA00058991"/>
    </source>
</evidence>
<evidence type="ECO:0000259" key="15">
    <source>
        <dbReference type="PROSITE" id="PS51007"/>
    </source>
</evidence>
<keyword evidence="7" id="KW-0574">Periplasm</keyword>
<organism evidence="16 17">
    <name type="scientific">Ferruginivarius sediminum</name>
    <dbReference type="NCBI Taxonomy" id="2661937"/>
    <lineage>
        <taxon>Bacteria</taxon>
        <taxon>Pseudomonadati</taxon>
        <taxon>Pseudomonadota</taxon>
        <taxon>Alphaproteobacteria</taxon>
        <taxon>Rhodospirillales</taxon>
        <taxon>Rhodospirillaceae</taxon>
        <taxon>Ferruginivarius</taxon>
    </lineage>
</organism>
<evidence type="ECO:0000256" key="1">
    <source>
        <dbReference type="ARBA" id="ARBA00004418"/>
    </source>
</evidence>
<dbReference type="GO" id="GO:0004130">
    <property type="term" value="F:cytochrome-c peroxidase activity"/>
    <property type="evidence" value="ECO:0007669"/>
    <property type="project" value="TreeGrafter"/>
</dbReference>
<feature type="binding site" description="covalent" evidence="13">
    <location>
        <position position="223"/>
    </location>
    <ligand>
        <name>heme c</name>
        <dbReference type="ChEBI" id="CHEBI:61717"/>
        <label>2</label>
    </ligand>
</feature>
<dbReference type="EMBL" id="QPMH01000003">
    <property type="protein sequence ID" value="RDD63226.1"/>
    <property type="molecule type" value="Genomic_DNA"/>
</dbReference>
<dbReference type="GO" id="GO:0046872">
    <property type="term" value="F:metal ion binding"/>
    <property type="evidence" value="ECO:0007669"/>
    <property type="project" value="UniProtKB-KW"/>
</dbReference>
<feature type="binding site" description="axial binding residue" evidence="14">
    <location>
        <position position="80"/>
    </location>
    <ligand>
        <name>heme c</name>
        <dbReference type="ChEBI" id="CHEBI:61717"/>
        <label>1</label>
    </ligand>
    <ligandPart>
        <name>Fe</name>
        <dbReference type="ChEBI" id="CHEBI:18248"/>
    </ligandPart>
</feature>
<feature type="binding site" description="covalent" evidence="13">
    <location>
        <position position="76"/>
    </location>
    <ligand>
        <name>heme c</name>
        <dbReference type="ChEBI" id="CHEBI:61717"/>
        <label>1</label>
    </ligand>
</feature>
<dbReference type="InterPro" id="IPR036909">
    <property type="entry name" value="Cyt_c-like_dom_sf"/>
</dbReference>
<keyword evidence="9" id="KW-0560">Oxidoreductase</keyword>
<feature type="domain" description="Cytochrome c" evidence="15">
    <location>
        <begin position="208"/>
        <end position="328"/>
    </location>
</feature>
<gene>
    <name evidence="16" type="ORF">DRB17_05120</name>
</gene>
<dbReference type="Pfam" id="PF03150">
    <property type="entry name" value="CCP_MauG"/>
    <property type="match status" value="1"/>
</dbReference>
<evidence type="ECO:0000256" key="7">
    <source>
        <dbReference type="ARBA" id="ARBA00022764"/>
    </source>
</evidence>
<comment type="cofactor">
    <cofactor evidence="13">
        <name>heme</name>
        <dbReference type="ChEBI" id="CHEBI:30413"/>
    </cofactor>
    <text evidence="13">Binds 2 heme groups.</text>
</comment>
<comment type="pathway">
    <text evidence="2">One-carbon metabolism; methylamine degradation.</text>
</comment>
<feature type="binding site" description="axial binding residue" evidence="14">
    <location>
        <position position="227"/>
    </location>
    <ligand>
        <name>heme c</name>
        <dbReference type="ChEBI" id="CHEBI:61717"/>
        <label>2</label>
    </ligand>
    <ligandPart>
        <name>Fe</name>
        <dbReference type="ChEBI" id="CHEBI:18248"/>
    </ligandPart>
</feature>
<evidence type="ECO:0000256" key="5">
    <source>
        <dbReference type="ARBA" id="ARBA00022723"/>
    </source>
</evidence>
<evidence type="ECO:0000313" key="17">
    <source>
        <dbReference type="Proteomes" id="UP000253941"/>
    </source>
</evidence>
<evidence type="ECO:0000313" key="16">
    <source>
        <dbReference type="EMBL" id="RDD63226.1"/>
    </source>
</evidence>
<keyword evidence="8" id="KW-0249">Electron transport</keyword>
<keyword evidence="6" id="KW-0732">Signal</keyword>
<feature type="domain" description="Cytochrome c" evidence="15">
    <location>
        <begin position="54"/>
        <end position="155"/>
    </location>
</feature>
<feature type="binding site" description="covalent" evidence="13">
    <location>
        <position position="226"/>
    </location>
    <ligand>
        <name>heme c</name>
        <dbReference type="ChEBI" id="CHEBI:61717"/>
        <label>2</label>
    </ligand>
</feature>
<keyword evidence="17" id="KW-1185">Reference proteome</keyword>